<reference evidence="1" key="1">
    <citation type="submission" date="2023-07" db="EMBL/GenBank/DDBJ databases">
        <title>draft genome sequence of fig (Ficus carica).</title>
        <authorList>
            <person name="Takahashi T."/>
            <person name="Nishimura K."/>
        </authorList>
    </citation>
    <scope>NUCLEOTIDE SEQUENCE</scope>
</reference>
<dbReference type="Proteomes" id="UP001187192">
    <property type="component" value="Unassembled WGS sequence"/>
</dbReference>
<protein>
    <submittedName>
        <fullName evidence="1">Uncharacterized protein</fullName>
    </submittedName>
</protein>
<dbReference type="AlphaFoldDB" id="A0AA88E2S9"/>
<dbReference type="EMBL" id="BTGU01000341">
    <property type="protein sequence ID" value="GMN66585.1"/>
    <property type="molecule type" value="Genomic_DNA"/>
</dbReference>
<name>A0AA88E2S9_FICCA</name>
<organism evidence="1 2">
    <name type="scientific">Ficus carica</name>
    <name type="common">Common fig</name>
    <dbReference type="NCBI Taxonomy" id="3494"/>
    <lineage>
        <taxon>Eukaryota</taxon>
        <taxon>Viridiplantae</taxon>
        <taxon>Streptophyta</taxon>
        <taxon>Embryophyta</taxon>
        <taxon>Tracheophyta</taxon>
        <taxon>Spermatophyta</taxon>
        <taxon>Magnoliopsida</taxon>
        <taxon>eudicotyledons</taxon>
        <taxon>Gunneridae</taxon>
        <taxon>Pentapetalae</taxon>
        <taxon>rosids</taxon>
        <taxon>fabids</taxon>
        <taxon>Rosales</taxon>
        <taxon>Moraceae</taxon>
        <taxon>Ficeae</taxon>
        <taxon>Ficus</taxon>
    </lineage>
</organism>
<sequence>MMAPNRDLVDPVSGGLLLGALAPAPVVTGKVERERVRRPDLGDLIGVRFRSADRILAAEMKGGREVLEEWKRERGKRFAILREREGD</sequence>
<accession>A0AA88E2S9</accession>
<gene>
    <name evidence="1" type="ORF">TIFTF001_035651</name>
</gene>
<keyword evidence="2" id="KW-1185">Reference proteome</keyword>
<evidence type="ECO:0000313" key="1">
    <source>
        <dbReference type="EMBL" id="GMN66585.1"/>
    </source>
</evidence>
<comment type="caution">
    <text evidence="1">The sequence shown here is derived from an EMBL/GenBank/DDBJ whole genome shotgun (WGS) entry which is preliminary data.</text>
</comment>
<evidence type="ECO:0000313" key="2">
    <source>
        <dbReference type="Proteomes" id="UP001187192"/>
    </source>
</evidence>
<proteinExistence type="predicted"/>